<dbReference type="AlphaFoldDB" id="A0A8S3TTG2"/>
<name>A0A8S3TTG2_MYTED</name>
<dbReference type="SUPFAM" id="SSF53335">
    <property type="entry name" value="S-adenosyl-L-methionine-dependent methyltransferases"/>
    <property type="match status" value="1"/>
</dbReference>
<feature type="domain" description="Methyltransferase" evidence="2">
    <location>
        <begin position="915"/>
        <end position="1078"/>
    </location>
</feature>
<dbReference type="InterPro" id="IPR011041">
    <property type="entry name" value="Quinoprot_gluc/sorb_DH_b-prop"/>
</dbReference>
<dbReference type="Gene3D" id="3.40.50.150">
    <property type="entry name" value="Vaccinia Virus protein VP39"/>
    <property type="match status" value="1"/>
</dbReference>
<proteinExistence type="predicted"/>
<dbReference type="PANTHER" id="PTHR19328:SF75">
    <property type="entry name" value="ALDOSE SUGAR DEHYDROGENASE YLII"/>
    <property type="match status" value="1"/>
</dbReference>
<evidence type="ECO:0000259" key="1">
    <source>
        <dbReference type="Pfam" id="PF07995"/>
    </source>
</evidence>
<dbReference type="InterPro" id="IPR025714">
    <property type="entry name" value="Methyltranfer_dom"/>
</dbReference>
<dbReference type="InterPro" id="IPR029063">
    <property type="entry name" value="SAM-dependent_MTases_sf"/>
</dbReference>
<dbReference type="InterPro" id="IPR012938">
    <property type="entry name" value="Glc/Sorbosone_DH"/>
</dbReference>
<dbReference type="Gene3D" id="2.120.10.30">
    <property type="entry name" value="TolB, C-terminal domain"/>
    <property type="match status" value="1"/>
</dbReference>
<dbReference type="SUPFAM" id="SSF50952">
    <property type="entry name" value="Soluble quinoprotein glucose dehydrogenase"/>
    <property type="match status" value="1"/>
</dbReference>
<evidence type="ECO:0000259" key="2">
    <source>
        <dbReference type="Pfam" id="PF13383"/>
    </source>
</evidence>
<dbReference type="OrthoDB" id="10006218at2759"/>
<dbReference type="Proteomes" id="UP000683360">
    <property type="component" value="Unassembled WGS sequence"/>
</dbReference>
<reference evidence="3" key="1">
    <citation type="submission" date="2021-03" db="EMBL/GenBank/DDBJ databases">
        <authorList>
            <person name="Bekaert M."/>
        </authorList>
    </citation>
    <scope>NUCLEOTIDE SEQUENCE</scope>
</reference>
<dbReference type="PANTHER" id="PTHR19328">
    <property type="entry name" value="HEDGEHOG-INTERACTING PROTEIN"/>
    <property type="match status" value="1"/>
</dbReference>
<dbReference type="EMBL" id="CAJPWZ010002371">
    <property type="protein sequence ID" value="CAG2237006.1"/>
    <property type="molecule type" value="Genomic_DNA"/>
</dbReference>
<dbReference type="Pfam" id="PF07995">
    <property type="entry name" value="GSDH"/>
    <property type="match status" value="1"/>
</dbReference>
<accession>A0A8S3TTG2</accession>
<gene>
    <name evidence="3" type="ORF">MEDL_49445</name>
</gene>
<dbReference type="InterPro" id="IPR011042">
    <property type="entry name" value="6-blade_b-propeller_TolB-like"/>
</dbReference>
<evidence type="ECO:0000313" key="4">
    <source>
        <dbReference type="Proteomes" id="UP000683360"/>
    </source>
</evidence>
<evidence type="ECO:0000313" key="3">
    <source>
        <dbReference type="EMBL" id="CAG2237006.1"/>
    </source>
</evidence>
<sequence length="1123" mass="129216">MSKDQQLLQAASNNRTFFCKQTELIDKDYCYPELLSNDVLNNKISIKQVTSPGCICMEELAEKLKNPVFVRNANDRTNRLFVGEVSGYIHIYYPNGQRLSNLFLDISSRTLNTESNGDERGLLGLAFHPNFKYNQRFFLYYSTFNNKLNSNNHVVRISEFRVSNNNPNLGNVSSERVILEIPQPYWNHNGGEIMFGDEGYLYLFVGDGGSGGDPQGFSQNTSSILGKVLRIDINTEAHGPNIAYKIPADNPFVGIPNFRQEIYAYGVRNIWRCGKDRGDPVTGYGKGRILCGDVGQNAHEEIDLLQKGGNYGWNSREGFACFNEDCGKIGPEILPVYSYPHATGKSVTGGHFYRGCLNPNLNGLYIFGDFMNGKLFSLEENITSSTWNGKQITTCGPELCVPPLTGKYEPNIISFGEDESGELYMVSTGFPSSASAQGKLYRIIDPARRGNPETCEAARTQTDLKTLTTGNRKRTKKYRRKYQRRIQRQKNRKQRRRKGSLEILGIRTRICQKYKRARKRWICTNEGTVYKVYDHHTVYIGRCWKSERGLNLQKQHTFLQRQSVVKEHEGWYENIPTMFSHWISSDKTESRQIKFQPTQRTYSTLGAFESKGDMFCIKTKEITDSVVGDFKPKEDFNCIQTIEQYRTFDGTFFIPPDHILSTLPTKVLDCLYQRITTTIQFFCAKRSRHGSIKNGWNICTDGCFKPNSKTVINVLSTVNDNENVQSINMIYKMKVQRHKPRNKTGTDEIYLSKKENIFNDGQPTKLDAWSYAVNEESNGQGILIIDVGNLTERIVDHVIKSGMLNEIQQLSIRISYGDPMSGIKYFSVLKQLRKLFEAGFRIYWSRQEWSGILRRNKNRTSCVYLDMIYSVCRGLLKSTGPIKEYSIKQNLADFGHLRIPEDKDLSKLNAKERYALYLRYLTSTQILCKEVIRLGHITDGGWNVCHDKPYRPSYPCLVYSFGINWDFSFDDAVVKTYGCDVQSFDPSMNQPDFRRGDQIWFHNLGISNTTSRKGNWNVSSLKDILKNLNHTSRRIDLLKIDVEKSEWESFPDMIQTGSLRNTRQLLVEFHGRATSFQQLRTLRAIYNEGFRIFWYHRNPVKGNLVQGKFVQHTSCYEVYFVRV</sequence>
<protein>
    <submittedName>
        <fullName evidence="3">HHIP-like protein 2,HHIP-like protein 1</fullName>
    </submittedName>
</protein>
<organism evidence="3 4">
    <name type="scientific">Mytilus edulis</name>
    <name type="common">Blue mussel</name>
    <dbReference type="NCBI Taxonomy" id="6550"/>
    <lineage>
        <taxon>Eukaryota</taxon>
        <taxon>Metazoa</taxon>
        <taxon>Spiralia</taxon>
        <taxon>Lophotrochozoa</taxon>
        <taxon>Mollusca</taxon>
        <taxon>Bivalvia</taxon>
        <taxon>Autobranchia</taxon>
        <taxon>Pteriomorphia</taxon>
        <taxon>Mytilida</taxon>
        <taxon>Mytiloidea</taxon>
        <taxon>Mytilidae</taxon>
        <taxon>Mytilinae</taxon>
        <taxon>Mytilus</taxon>
    </lineage>
</organism>
<keyword evidence="4" id="KW-1185">Reference proteome</keyword>
<feature type="domain" description="Glucose/Sorbosone dehydrogenase" evidence="1">
    <location>
        <begin position="66"/>
        <end position="379"/>
    </location>
</feature>
<dbReference type="Pfam" id="PF13383">
    <property type="entry name" value="Methyltransf_22"/>
    <property type="match status" value="1"/>
</dbReference>
<comment type="caution">
    <text evidence="3">The sequence shown here is derived from an EMBL/GenBank/DDBJ whole genome shotgun (WGS) entry which is preliminary data.</text>
</comment>